<dbReference type="OrthoDB" id="3271139at2759"/>
<reference evidence="3 4" key="1">
    <citation type="journal article" date="2010" name="Proc. Natl. Acad. Sci. U.S.A.">
        <title>Insights into evolution of multicellular fungi from the assembled chromosomes of the mushroom Coprinopsis cinerea (Coprinus cinereus).</title>
        <authorList>
            <person name="Stajich J.E."/>
            <person name="Wilke S.K."/>
            <person name="Ahren D."/>
            <person name="Au C.H."/>
            <person name="Birren B.W."/>
            <person name="Borodovsky M."/>
            <person name="Burns C."/>
            <person name="Canback B."/>
            <person name="Casselton L.A."/>
            <person name="Cheng C.K."/>
            <person name="Deng J."/>
            <person name="Dietrich F.S."/>
            <person name="Fargo D.C."/>
            <person name="Farman M.L."/>
            <person name="Gathman A.C."/>
            <person name="Goldberg J."/>
            <person name="Guigo R."/>
            <person name="Hoegger P.J."/>
            <person name="Hooker J.B."/>
            <person name="Huggins A."/>
            <person name="James T.Y."/>
            <person name="Kamada T."/>
            <person name="Kilaru S."/>
            <person name="Kodira C."/>
            <person name="Kues U."/>
            <person name="Kupfer D."/>
            <person name="Kwan H.S."/>
            <person name="Lomsadze A."/>
            <person name="Li W."/>
            <person name="Lilly W.W."/>
            <person name="Ma L.J."/>
            <person name="Mackey A.J."/>
            <person name="Manning G."/>
            <person name="Martin F."/>
            <person name="Muraguchi H."/>
            <person name="Natvig D.O."/>
            <person name="Palmerini H."/>
            <person name="Ramesh M.A."/>
            <person name="Rehmeyer C.J."/>
            <person name="Roe B.A."/>
            <person name="Shenoy N."/>
            <person name="Stanke M."/>
            <person name="Ter-Hovhannisyan V."/>
            <person name="Tunlid A."/>
            <person name="Velagapudi R."/>
            <person name="Vision T.J."/>
            <person name="Zeng Q."/>
            <person name="Zolan M.E."/>
            <person name="Pukkila P.J."/>
        </authorList>
    </citation>
    <scope>NUCLEOTIDE SEQUENCE [LARGE SCALE GENOMIC DNA]</scope>
    <source>
        <strain evidence="4">Okayama-7 / 130 / ATCC MYA-4618 / FGSC 9003</strain>
    </source>
</reference>
<dbReference type="KEGG" id="cci:CC1G_07425"/>
<evidence type="ECO:0000313" key="4">
    <source>
        <dbReference type="Proteomes" id="UP000001861"/>
    </source>
</evidence>
<feature type="compositionally biased region" description="Low complexity" evidence="1">
    <location>
        <begin position="371"/>
        <end position="382"/>
    </location>
</feature>
<dbReference type="RefSeq" id="XP_001832054.2">
    <property type="nucleotide sequence ID" value="XM_001832002.2"/>
</dbReference>
<dbReference type="VEuPathDB" id="FungiDB:CC1G_07425"/>
<proteinExistence type="predicted"/>
<evidence type="ECO:0000256" key="1">
    <source>
        <dbReference type="SAM" id="MobiDB-lite"/>
    </source>
</evidence>
<dbReference type="GO" id="GO:0016301">
    <property type="term" value="F:kinase activity"/>
    <property type="evidence" value="ECO:0007669"/>
    <property type="project" value="UniProtKB-KW"/>
</dbReference>
<gene>
    <name evidence="3" type="ORF">CC1G_07425</name>
</gene>
<dbReference type="Pfam" id="PF17667">
    <property type="entry name" value="Pkinase_fungal"/>
    <property type="match status" value="1"/>
</dbReference>
<dbReference type="InterPro" id="IPR011009">
    <property type="entry name" value="Kinase-like_dom_sf"/>
</dbReference>
<feature type="compositionally biased region" description="Basic residues" evidence="1">
    <location>
        <begin position="420"/>
        <end position="430"/>
    </location>
</feature>
<dbReference type="SUPFAM" id="SSF56112">
    <property type="entry name" value="Protein kinase-like (PK-like)"/>
    <property type="match status" value="1"/>
</dbReference>
<feature type="region of interest" description="Disordered" evidence="1">
    <location>
        <begin position="311"/>
        <end position="430"/>
    </location>
</feature>
<dbReference type="AlphaFoldDB" id="A8NB53"/>
<dbReference type="GeneID" id="6008603"/>
<dbReference type="InParanoid" id="A8NB53"/>
<dbReference type="HOGENOM" id="CLU_637807_0_0_1"/>
<evidence type="ECO:0000313" key="3">
    <source>
        <dbReference type="EMBL" id="EAU89700.2"/>
    </source>
</evidence>
<accession>A8NB53</accession>
<name>A8NB53_COPC7</name>
<feature type="compositionally biased region" description="Basic residues" evidence="1">
    <location>
        <begin position="315"/>
        <end position="324"/>
    </location>
</feature>
<comment type="caution">
    <text evidence="3">The sequence shown here is derived from an EMBL/GenBank/DDBJ whole genome shotgun (WGS) entry which is preliminary data.</text>
</comment>
<feature type="domain" description="Fungal-type protein kinase" evidence="2">
    <location>
        <begin position="41"/>
        <end position="168"/>
    </location>
</feature>
<evidence type="ECO:0000259" key="2">
    <source>
        <dbReference type="Pfam" id="PF17667"/>
    </source>
</evidence>
<dbReference type="EMBL" id="AACS02000009">
    <property type="protein sequence ID" value="EAU89700.2"/>
    <property type="molecule type" value="Genomic_DNA"/>
</dbReference>
<keyword evidence="4" id="KW-1185">Reference proteome</keyword>
<dbReference type="InterPro" id="IPR040976">
    <property type="entry name" value="Pkinase_fungal"/>
</dbReference>
<keyword evidence="3" id="KW-0418">Kinase</keyword>
<protein>
    <submittedName>
        <fullName evidence="3">Other/FunK1 protein kinase</fullName>
    </submittedName>
</protein>
<sequence>MEATCPRRTPYPLGRQCRYVYDVVCTALPNIPTLGVAIDVIKQVLIPLRLMFCAGWVHHDINPDNILAYRPSDDAPWSVRLSDLKFATKFPAAEIPPKDEIIIGTPGFIACEVQQQQHISPPITIDDDVPCEEYLRRFEEAREKLDLSGPVLQTYQHEFESIWWVLMWETTYRVADRPDTKENIFLRLANPDTGVCVSPYNGVPVASTLEGFIVALDKLAWALWKATYRRNEGGLRRQVAAYADVVGSKHWKAFWGAVEESREQWGEELLMVDSLVWDRARSVAKELGSRVYEFVPLTVQEMQKVKIDAEESKAKKPATKKKGFATKQKGSTSKKKAGDATTKKASDAAKKKAGDATKEKAGDATKKTKSKTVTNKETATAASEKKAGNSNNSKKRKALEGADDDRGNADENGDNEDRKRGAKRARVGSK</sequence>
<keyword evidence="3" id="KW-0808">Transferase</keyword>
<dbReference type="Gene3D" id="1.10.510.10">
    <property type="entry name" value="Transferase(Phosphotransferase) domain 1"/>
    <property type="match status" value="1"/>
</dbReference>
<feature type="compositionally biased region" description="Basic and acidic residues" evidence="1">
    <location>
        <begin position="336"/>
        <end position="366"/>
    </location>
</feature>
<dbReference type="Proteomes" id="UP000001861">
    <property type="component" value="Unassembled WGS sequence"/>
</dbReference>
<feature type="compositionally biased region" description="Basic and acidic residues" evidence="1">
    <location>
        <begin position="398"/>
        <end position="419"/>
    </location>
</feature>
<organism evidence="3 4">
    <name type="scientific">Coprinopsis cinerea (strain Okayama-7 / 130 / ATCC MYA-4618 / FGSC 9003)</name>
    <name type="common">Inky cap fungus</name>
    <name type="synonym">Hormographiella aspergillata</name>
    <dbReference type="NCBI Taxonomy" id="240176"/>
    <lineage>
        <taxon>Eukaryota</taxon>
        <taxon>Fungi</taxon>
        <taxon>Dikarya</taxon>
        <taxon>Basidiomycota</taxon>
        <taxon>Agaricomycotina</taxon>
        <taxon>Agaricomycetes</taxon>
        <taxon>Agaricomycetidae</taxon>
        <taxon>Agaricales</taxon>
        <taxon>Agaricineae</taxon>
        <taxon>Psathyrellaceae</taxon>
        <taxon>Coprinopsis</taxon>
    </lineage>
</organism>